<dbReference type="EMBL" id="VSSQ01000269">
    <property type="protein sequence ID" value="MPL88973.1"/>
    <property type="molecule type" value="Genomic_DNA"/>
</dbReference>
<comment type="caution">
    <text evidence="2">The sequence shown here is derived from an EMBL/GenBank/DDBJ whole genome shotgun (WGS) entry which is preliminary data.</text>
</comment>
<dbReference type="AlphaFoldDB" id="A0A644VEB4"/>
<accession>A0A644VEB4</accession>
<feature type="transmembrane region" description="Helical" evidence="1">
    <location>
        <begin position="116"/>
        <end position="142"/>
    </location>
</feature>
<feature type="transmembrane region" description="Helical" evidence="1">
    <location>
        <begin position="38"/>
        <end position="58"/>
    </location>
</feature>
<reference evidence="2" key="1">
    <citation type="submission" date="2019-08" db="EMBL/GenBank/DDBJ databases">
        <authorList>
            <person name="Kucharzyk K."/>
            <person name="Murdoch R.W."/>
            <person name="Higgins S."/>
            <person name="Loffler F."/>
        </authorList>
    </citation>
    <scope>NUCLEOTIDE SEQUENCE</scope>
</reference>
<name>A0A644VEB4_9ZZZZ</name>
<keyword evidence="1" id="KW-0812">Transmembrane</keyword>
<evidence type="ECO:0000313" key="2">
    <source>
        <dbReference type="EMBL" id="MPL88973.1"/>
    </source>
</evidence>
<keyword evidence="1" id="KW-1133">Transmembrane helix</keyword>
<sequence>MTNYRISCLIPLVLLSIGPGFLLRTYDMHNGVSMSVVLPMYFSGLIIGGIVAVVTVWIDKKYPPPKPARVVVQPVSDKNAGRVKWVIIGILTGIILLFTWLIVVYVPTAKIGFTSVAYICGLCFGLLILLAFMKSTAVYGYLSTIRKK</sequence>
<proteinExistence type="predicted"/>
<organism evidence="2">
    <name type="scientific">bioreactor metagenome</name>
    <dbReference type="NCBI Taxonomy" id="1076179"/>
    <lineage>
        <taxon>unclassified sequences</taxon>
        <taxon>metagenomes</taxon>
        <taxon>ecological metagenomes</taxon>
    </lineage>
</organism>
<gene>
    <name evidence="2" type="ORF">SDC9_35003</name>
</gene>
<keyword evidence="1" id="KW-0472">Membrane</keyword>
<feature type="transmembrane region" description="Helical" evidence="1">
    <location>
        <begin position="85"/>
        <end position="104"/>
    </location>
</feature>
<evidence type="ECO:0000256" key="1">
    <source>
        <dbReference type="SAM" id="Phobius"/>
    </source>
</evidence>
<protein>
    <submittedName>
        <fullName evidence="2">Uncharacterized protein</fullName>
    </submittedName>
</protein>